<dbReference type="EMBL" id="BAABJV010000017">
    <property type="protein sequence ID" value="GAA4791346.1"/>
    <property type="molecule type" value="Genomic_DNA"/>
</dbReference>
<keyword evidence="3" id="KW-0813">Transport</keyword>
<feature type="transmembrane region" description="Helical" evidence="1">
    <location>
        <begin position="143"/>
        <end position="164"/>
    </location>
</feature>
<gene>
    <name evidence="3" type="ORF">GCM10023329_48960</name>
</gene>
<evidence type="ECO:0000313" key="3">
    <source>
        <dbReference type="EMBL" id="GAA4791346.1"/>
    </source>
</evidence>
<dbReference type="GO" id="GO:0034220">
    <property type="term" value="P:monoatomic ion transmembrane transport"/>
    <property type="evidence" value="ECO:0007669"/>
    <property type="project" value="UniProtKB-KW"/>
</dbReference>
<dbReference type="InterPro" id="IPR013099">
    <property type="entry name" value="K_chnl_dom"/>
</dbReference>
<dbReference type="Pfam" id="PF07885">
    <property type="entry name" value="Ion_trans_2"/>
    <property type="match status" value="1"/>
</dbReference>
<comment type="caution">
    <text evidence="3">The sequence shown here is derived from an EMBL/GenBank/DDBJ whole genome shotgun (WGS) entry which is preliminary data.</text>
</comment>
<feature type="transmembrane region" description="Helical" evidence="1">
    <location>
        <begin position="48"/>
        <end position="68"/>
    </location>
</feature>
<keyword evidence="1" id="KW-0472">Membrane</keyword>
<dbReference type="RefSeq" id="WP_345615614.1">
    <property type="nucleotide sequence ID" value="NZ_BAABJV010000017.1"/>
</dbReference>
<keyword evidence="3" id="KW-0407">Ion channel</keyword>
<evidence type="ECO:0000259" key="2">
    <source>
        <dbReference type="Pfam" id="PF07885"/>
    </source>
</evidence>
<reference evidence="4" key="1">
    <citation type="journal article" date="2019" name="Int. J. Syst. Evol. Microbiol.">
        <title>The Global Catalogue of Microorganisms (GCM) 10K type strain sequencing project: providing services to taxonomists for standard genome sequencing and annotation.</title>
        <authorList>
            <consortium name="The Broad Institute Genomics Platform"/>
            <consortium name="The Broad Institute Genome Sequencing Center for Infectious Disease"/>
            <person name="Wu L."/>
            <person name="Ma J."/>
        </authorList>
    </citation>
    <scope>NUCLEOTIDE SEQUENCE [LARGE SCALE GENOMIC DNA]</scope>
    <source>
        <strain evidence="4">JCM 18324</strain>
    </source>
</reference>
<dbReference type="Gene3D" id="1.10.287.70">
    <property type="match status" value="1"/>
</dbReference>
<proteinExistence type="predicted"/>
<evidence type="ECO:0000256" key="1">
    <source>
        <dbReference type="SAM" id="Phobius"/>
    </source>
</evidence>
<feature type="transmembrane region" description="Helical" evidence="1">
    <location>
        <begin position="80"/>
        <end position="102"/>
    </location>
</feature>
<keyword evidence="4" id="KW-1185">Reference proteome</keyword>
<dbReference type="Proteomes" id="UP001501147">
    <property type="component" value="Unassembled WGS sequence"/>
</dbReference>
<accession>A0ABP9BA44</accession>
<protein>
    <submittedName>
        <fullName evidence="3">Potassium channel family protein</fullName>
    </submittedName>
</protein>
<keyword evidence="1" id="KW-0812">Transmembrane</keyword>
<dbReference type="SUPFAM" id="SSF81324">
    <property type="entry name" value="Voltage-gated potassium channels"/>
    <property type="match status" value="1"/>
</dbReference>
<evidence type="ECO:0000313" key="4">
    <source>
        <dbReference type="Proteomes" id="UP001501147"/>
    </source>
</evidence>
<keyword evidence="1" id="KW-1133">Transmembrane helix</keyword>
<keyword evidence="3" id="KW-0406">Ion transport</keyword>
<feature type="domain" description="Potassium channel" evidence="2">
    <location>
        <begin position="90"/>
        <end position="167"/>
    </location>
</feature>
<feature type="transmembrane region" description="Helical" evidence="1">
    <location>
        <begin position="16"/>
        <end position="36"/>
    </location>
</feature>
<name>A0ABP9BA44_9ACTN</name>
<sequence length="186" mass="20270">MRRPRPLRRLRDADPAVRWSAATAAVALMAVAYFLLPINHLGPERPTLSWVVFCVALVSIALLLLHQIRNVILDRPHARPALAIMLLVSMSVVVFAGAYQALAQKPGEFEGLSTRVDALYFTVVTLATVGYGDIVPTGQTARVVAVVQILYNVVFLTAATTTVSRRVRSQVSRRLGRQAGPAEEEG</sequence>
<organism evidence="3 4">
    <name type="scientific">Streptomyces sanyensis</name>
    <dbReference type="NCBI Taxonomy" id="568869"/>
    <lineage>
        <taxon>Bacteria</taxon>
        <taxon>Bacillati</taxon>
        <taxon>Actinomycetota</taxon>
        <taxon>Actinomycetes</taxon>
        <taxon>Kitasatosporales</taxon>
        <taxon>Streptomycetaceae</taxon>
        <taxon>Streptomyces</taxon>
    </lineage>
</organism>